<dbReference type="GO" id="GO:0003746">
    <property type="term" value="F:translation elongation factor activity"/>
    <property type="evidence" value="ECO:0007669"/>
    <property type="project" value="UniProtKB-UniRule"/>
</dbReference>
<dbReference type="InterPro" id="IPR035654">
    <property type="entry name" value="LepA_IV"/>
</dbReference>
<dbReference type="CDD" id="cd16260">
    <property type="entry name" value="EF4_III"/>
    <property type="match status" value="1"/>
</dbReference>
<keyword evidence="15" id="KW-1185">Reference proteome</keyword>
<feature type="domain" description="Tr-type G" evidence="13">
    <location>
        <begin position="6"/>
        <end position="188"/>
    </location>
</feature>
<dbReference type="CDD" id="cd03699">
    <property type="entry name" value="EF4_II"/>
    <property type="match status" value="1"/>
</dbReference>
<evidence type="ECO:0000256" key="11">
    <source>
        <dbReference type="ARBA" id="ARBA00066744"/>
    </source>
</evidence>
<dbReference type="FunFam" id="3.40.50.300:FF:000078">
    <property type="entry name" value="Elongation factor 4"/>
    <property type="match status" value="1"/>
</dbReference>
<dbReference type="HAMAP" id="MF_00071">
    <property type="entry name" value="LepA"/>
    <property type="match status" value="1"/>
</dbReference>
<keyword evidence="14" id="KW-0251">Elongation factor</keyword>
<dbReference type="FunFam" id="2.40.30.10:FF:000015">
    <property type="entry name" value="Translation factor GUF1, mitochondrial"/>
    <property type="match status" value="1"/>
</dbReference>
<comment type="similarity">
    <text evidence="10">Belongs to the GTP-binding elongation factor family. LepA subfamily.</text>
</comment>
<keyword evidence="5 12" id="KW-0648">Protein biosynthesis</keyword>
<dbReference type="PANTHER" id="PTHR43512:SF4">
    <property type="entry name" value="TRANSLATION FACTOR GUF1 HOMOLOG, CHLOROPLASTIC"/>
    <property type="match status" value="1"/>
</dbReference>
<evidence type="ECO:0000256" key="1">
    <source>
        <dbReference type="ARBA" id="ARBA00005454"/>
    </source>
</evidence>
<dbReference type="InterPro" id="IPR006297">
    <property type="entry name" value="EF-4"/>
</dbReference>
<dbReference type="InterPro" id="IPR038363">
    <property type="entry name" value="LepA_C_sf"/>
</dbReference>
<dbReference type="GO" id="GO:0043022">
    <property type="term" value="F:ribosome binding"/>
    <property type="evidence" value="ECO:0007669"/>
    <property type="project" value="UniProtKB-UniRule"/>
</dbReference>
<evidence type="ECO:0000256" key="2">
    <source>
        <dbReference type="ARBA" id="ARBA00022475"/>
    </source>
</evidence>
<dbReference type="InterPro" id="IPR027417">
    <property type="entry name" value="P-loop_NTPase"/>
</dbReference>
<dbReference type="OrthoDB" id="9802948at2"/>
<dbReference type="Pfam" id="PF03144">
    <property type="entry name" value="GTP_EFTU_D2"/>
    <property type="match status" value="1"/>
</dbReference>
<keyword evidence="7 12" id="KW-0472">Membrane</keyword>
<dbReference type="Pfam" id="PF06421">
    <property type="entry name" value="LepA_C"/>
    <property type="match status" value="1"/>
</dbReference>
<comment type="subcellular location">
    <subcellularLocation>
        <location evidence="12">Cell membrane</location>
        <topology evidence="12">Peripheral membrane protein</topology>
        <orientation evidence="12">Cytoplasmic side</orientation>
    </subcellularLocation>
</comment>
<dbReference type="EC" id="3.6.5.n1" evidence="11 12"/>
<evidence type="ECO:0000256" key="10">
    <source>
        <dbReference type="ARBA" id="ARBA00061052"/>
    </source>
</evidence>
<dbReference type="GO" id="GO:0005525">
    <property type="term" value="F:GTP binding"/>
    <property type="evidence" value="ECO:0007669"/>
    <property type="project" value="UniProtKB-UniRule"/>
</dbReference>
<comment type="catalytic activity">
    <reaction evidence="8 12">
        <text>GTP + H2O = GDP + phosphate + H(+)</text>
        <dbReference type="Rhea" id="RHEA:19669"/>
        <dbReference type="ChEBI" id="CHEBI:15377"/>
        <dbReference type="ChEBI" id="CHEBI:15378"/>
        <dbReference type="ChEBI" id="CHEBI:37565"/>
        <dbReference type="ChEBI" id="CHEBI:43474"/>
        <dbReference type="ChEBI" id="CHEBI:58189"/>
        <dbReference type="EC" id="3.6.5.n1"/>
    </reaction>
</comment>
<evidence type="ECO:0000313" key="15">
    <source>
        <dbReference type="Proteomes" id="UP000197097"/>
    </source>
</evidence>
<keyword evidence="3 12" id="KW-0547">Nucleotide-binding</keyword>
<dbReference type="FunFam" id="3.30.70.2570:FF:000001">
    <property type="entry name" value="Translation factor GUF1, mitochondrial"/>
    <property type="match status" value="1"/>
</dbReference>
<evidence type="ECO:0000256" key="5">
    <source>
        <dbReference type="ARBA" id="ARBA00022917"/>
    </source>
</evidence>
<evidence type="ECO:0000256" key="12">
    <source>
        <dbReference type="HAMAP-Rule" id="MF_00071"/>
    </source>
</evidence>
<keyword evidence="2 12" id="KW-1003">Cell membrane</keyword>
<evidence type="ECO:0000259" key="13">
    <source>
        <dbReference type="PROSITE" id="PS51722"/>
    </source>
</evidence>
<dbReference type="RefSeq" id="WP_088472756.1">
    <property type="nucleotide sequence ID" value="NZ_NISJ01000005.1"/>
</dbReference>
<dbReference type="InterPro" id="IPR035647">
    <property type="entry name" value="EFG_III/V"/>
</dbReference>
<dbReference type="Gene3D" id="3.40.50.300">
    <property type="entry name" value="P-loop containing nucleotide triphosphate hydrolases"/>
    <property type="match status" value="1"/>
</dbReference>
<dbReference type="Gene3D" id="2.40.30.10">
    <property type="entry name" value="Translation factors"/>
    <property type="match status" value="1"/>
</dbReference>
<dbReference type="Pfam" id="PF00009">
    <property type="entry name" value="GTP_EFTU"/>
    <property type="match status" value="1"/>
</dbReference>
<dbReference type="GO" id="GO:0005886">
    <property type="term" value="C:plasma membrane"/>
    <property type="evidence" value="ECO:0007669"/>
    <property type="project" value="UniProtKB-SubCell"/>
</dbReference>
<reference evidence="14 15" key="1">
    <citation type="journal article" date="2002" name="Int. J. Syst. Evol. Microbiol.">
        <title>Sphingopyxis witflariensis sp. nov., isolated from activated sludge.</title>
        <authorList>
            <person name="Kampfer P."/>
            <person name="Witzenberger R."/>
            <person name="Denner E.B."/>
            <person name="Busse H.J."/>
            <person name="Neef A."/>
        </authorList>
    </citation>
    <scope>NUCLEOTIDE SEQUENCE [LARGE SCALE GENOMIC DNA]</scope>
    <source>
        <strain evidence="14 15">DSM 14551</strain>
    </source>
</reference>
<dbReference type="FunFam" id="3.30.70.870:FF:000004">
    <property type="entry name" value="Translation factor GUF1, mitochondrial"/>
    <property type="match status" value="1"/>
</dbReference>
<sequence length="607" mass="67162">MTTALSHIRNFSIIAHIDHGKSTLADRLIQFTGGLTAREMSAQVLDNMDIEKERGITIKAQTVRLSYKAHDGETYQLNLMDTPGHVDFAYEVSRSLAACEGALLVVDAAQGVEAQTLANVYQSIEHDHEIVPVINKIDLPAADVDKVKAEIEDIIGLPADNAVLASAKAGIGIEEALEAIVTRIPPPKGDATAPLVAMLVDSWYDPYLGVVILIRVIDGVLKKGQQIKFMQAGTTHLIDRVGCFTPKIEQLTELGPGEIGFITAQIKDVAQARVGDTVTDAKKPAAQALQGFKEVQPVVFCGMFPTDANDFEKLRESIQKLRLNDASFSFEMESSAALGFGFRCGFLGLLHLEIIQERLTREYDLDLITTAPSVVYKLKLGHTKNEDAKEIELHNPADMPDPNRIDEIEEPWIEAVIYVPDEYLGSILKLCQDRRGVQKNLTYVGGRAQITYELPLNEVVFDFYDRLKSISRGYASFDYHQIGHRPGDLVKMSILVNNEPVDALSMIVHRGTAETRGRGMCERLKDLIPRHMFKIPIQAAIGGKVIARETIAALRKDVTAKCYGGDASRKKKLLEKQKEGKKRMREYGNVNIPQEAFIAALRMGDDT</sequence>
<dbReference type="InterPro" id="IPR031157">
    <property type="entry name" value="G_TR_CS"/>
</dbReference>
<dbReference type="SUPFAM" id="SSF52540">
    <property type="entry name" value="P-loop containing nucleoside triphosphate hydrolases"/>
    <property type="match status" value="1"/>
</dbReference>
<dbReference type="Gene3D" id="3.30.70.240">
    <property type="match status" value="1"/>
</dbReference>
<dbReference type="CDD" id="cd01890">
    <property type="entry name" value="LepA"/>
    <property type="match status" value="1"/>
</dbReference>
<dbReference type="FunFam" id="3.30.70.240:FF:000007">
    <property type="entry name" value="Translation factor GUF1, mitochondrial"/>
    <property type="match status" value="1"/>
</dbReference>
<dbReference type="InterPro" id="IPR000640">
    <property type="entry name" value="EFG_V-like"/>
</dbReference>
<dbReference type="Pfam" id="PF14492">
    <property type="entry name" value="EFG_III"/>
    <property type="match status" value="1"/>
</dbReference>
<dbReference type="SUPFAM" id="SSF54980">
    <property type="entry name" value="EF-G C-terminal domain-like"/>
    <property type="match status" value="2"/>
</dbReference>
<evidence type="ECO:0000256" key="4">
    <source>
        <dbReference type="ARBA" id="ARBA00022801"/>
    </source>
</evidence>
<name>A0A246JUI9_9SPHN</name>
<evidence type="ECO:0000256" key="8">
    <source>
        <dbReference type="ARBA" id="ARBA00050293"/>
    </source>
</evidence>
<dbReference type="InterPro" id="IPR041095">
    <property type="entry name" value="EFG_II"/>
</dbReference>
<dbReference type="Pfam" id="PF00679">
    <property type="entry name" value="EFG_C"/>
    <property type="match status" value="1"/>
</dbReference>
<keyword evidence="4 12" id="KW-0378">Hydrolase</keyword>
<feature type="binding site" evidence="12">
    <location>
        <begin position="18"/>
        <end position="23"/>
    </location>
    <ligand>
        <name>GTP</name>
        <dbReference type="ChEBI" id="CHEBI:37565"/>
    </ligand>
</feature>
<dbReference type="CDD" id="cd03709">
    <property type="entry name" value="lepA_C"/>
    <property type="match status" value="1"/>
</dbReference>
<evidence type="ECO:0000256" key="7">
    <source>
        <dbReference type="ARBA" id="ARBA00023136"/>
    </source>
</evidence>
<dbReference type="Proteomes" id="UP000197097">
    <property type="component" value="Unassembled WGS sequence"/>
</dbReference>
<evidence type="ECO:0000256" key="9">
    <source>
        <dbReference type="ARBA" id="ARBA00057626"/>
    </source>
</evidence>
<dbReference type="GO" id="GO:0045727">
    <property type="term" value="P:positive regulation of translation"/>
    <property type="evidence" value="ECO:0007669"/>
    <property type="project" value="UniProtKB-UniRule"/>
</dbReference>
<dbReference type="InterPro" id="IPR013842">
    <property type="entry name" value="LepA_CTD"/>
</dbReference>
<dbReference type="GO" id="GO:0003924">
    <property type="term" value="F:GTPase activity"/>
    <property type="evidence" value="ECO:0007669"/>
    <property type="project" value="UniProtKB-UniRule"/>
</dbReference>
<dbReference type="InterPro" id="IPR005225">
    <property type="entry name" value="Small_GTP-bd"/>
</dbReference>
<dbReference type="InterPro" id="IPR004161">
    <property type="entry name" value="EFTu-like_2"/>
</dbReference>
<dbReference type="AlphaFoldDB" id="A0A246JUI9"/>
<dbReference type="PROSITE" id="PS51722">
    <property type="entry name" value="G_TR_2"/>
    <property type="match status" value="1"/>
</dbReference>
<dbReference type="InterPro" id="IPR009000">
    <property type="entry name" value="Transl_B-barrel_sf"/>
</dbReference>
<dbReference type="Gene3D" id="3.30.70.2570">
    <property type="entry name" value="Elongation factor 4, C-terminal domain"/>
    <property type="match status" value="1"/>
</dbReference>
<dbReference type="PROSITE" id="PS00301">
    <property type="entry name" value="G_TR_1"/>
    <property type="match status" value="1"/>
</dbReference>
<proteinExistence type="inferred from homology"/>
<accession>A0A246JUI9</accession>
<evidence type="ECO:0000256" key="3">
    <source>
        <dbReference type="ARBA" id="ARBA00022741"/>
    </source>
</evidence>
<dbReference type="Gene3D" id="3.30.70.870">
    <property type="entry name" value="Elongation Factor G (Translational Gtpase), domain 3"/>
    <property type="match status" value="1"/>
</dbReference>
<comment type="caution">
    <text evidence="14">The sequence shown here is derived from an EMBL/GenBank/DDBJ whole genome shotgun (WGS) entry which is preliminary data.</text>
</comment>
<dbReference type="InterPro" id="IPR000795">
    <property type="entry name" value="T_Tr_GTP-bd_dom"/>
</dbReference>
<dbReference type="EMBL" id="NISJ01000005">
    <property type="protein sequence ID" value="OWQ96556.1"/>
    <property type="molecule type" value="Genomic_DNA"/>
</dbReference>
<dbReference type="GO" id="GO:0097216">
    <property type="term" value="F:guanosine tetraphosphate binding"/>
    <property type="evidence" value="ECO:0007669"/>
    <property type="project" value="UniProtKB-ARBA"/>
</dbReference>
<evidence type="ECO:0000313" key="14">
    <source>
        <dbReference type="EMBL" id="OWQ96556.1"/>
    </source>
</evidence>
<dbReference type="PRINTS" id="PR00315">
    <property type="entry name" value="ELONGATNFCT"/>
</dbReference>
<organism evidence="14 15">
    <name type="scientific">Sphingopyxis witflariensis</name>
    <dbReference type="NCBI Taxonomy" id="173675"/>
    <lineage>
        <taxon>Bacteria</taxon>
        <taxon>Pseudomonadati</taxon>
        <taxon>Pseudomonadota</taxon>
        <taxon>Alphaproteobacteria</taxon>
        <taxon>Sphingomonadales</taxon>
        <taxon>Sphingomonadaceae</taxon>
        <taxon>Sphingopyxis</taxon>
    </lineage>
</organism>
<gene>
    <name evidence="12" type="primary">lepA</name>
    <name evidence="14" type="ORF">CDQ91_10825</name>
</gene>
<protein>
    <recommendedName>
        <fullName evidence="11 12">Elongation factor 4</fullName>
        <shortName evidence="12">EF-4</shortName>
        <ecNumber evidence="11 12">3.6.5.n1</ecNumber>
    </recommendedName>
    <alternativeName>
        <fullName evidence="12">Ribosomal back-translocase LepA</fullName>
    </alternativeName>
</protein>
<feature type="binding site" evidence="12">
    <location>
        <begin position="135"/>
        <end position="138"/>
    </location>
    <ligand>
        <name>GTP</name>
        <dbReference type="ChEBI" id="CHEBI:37565"/>
    </ligand>
</feature>
<dbReference type="NCBIfam" id="TIGR01393">
    <property type="entry name" value="lepA"/>
    <property type="match status" value="1"/>
</dbReference>
<keyword evidence="6 12" id="KW-0342">GTP-binding</keyword>
<evidence type="ECO:0000256" key="6">
    <source>
        <dbReference type="ARBA" id="ARBA00023134"/>
    </source>
</evidence>
<comment type="similarity">
    <text evidence="1 12">Belongs to the TRAFAC class translation factor GTPase superfamily. Classic translation factor GTPase family. LepA subfamily.</text>
</comment>
<dbReference type="NCBIfam" id="TIGR00231">
    <property type="entry name" value="small_GTP"/>
    <property type="match status" value="1"/>
</dbReference>
<dbReference type="SUPFAM" id="SSF50447">
    <property type="entry name" value="Translation proteins"/>
    <property type="match status" value="1"/>
</dbReference>
<dbReference type="PANTHER" id="PTHR43512">
    <property type="entry name" value="TRANSLATION FACTOR GUF1-RELATED"/>
    <property type="match status" value="1"/>
</dbReference>
<comment type="function">
    <text evidence="9 12">Required for accurate and efficient protein synthesis under certain stress conditions. May act as a fidelity factor of the translation reaction, by catalyzing a one-codon backward translocation of tRNAs on improperly translocated ribosomes. Back-translocation proceeds from a post-translocation (POST) complex to a pre-translocation (PRE) complex, thus giving elongation factor G a second chance to translocate the tRNAs correctly. Binds to ribosomes in a GTP-dependent manner.</text>
</comment>